<dbReference type="InParanoid" id="Q753M1"/>
<dbReference type="OrthoDB" id="10339782at2759"/>
<gene>
    <name evidence="1" type="ORF">AGOS_AFR291C</name>
</gene>
<evidence type="ECO:0000313" key="1">
    <source>
        <dbReference type="EMBL" id="AAS53662.1"/>
    </source>
</evidence>
<dbReference type="Proteomes" id="UP000000591">
    <property type="component" value="Chromosome VI"/>
</dbReference>
<dbReference type="RefSeq" id="NP_985838.1">
    <property type="nucleotide sequence ID" value="NM_211193.1"/>
</dbReference>
<accession>Q753M1</accession>
<organism evidence="1 2">
    <name type="scientific">Eremothecium gossypii (strain ATCC 10895 / CBS 109.51 / FGSC 9923 / NRRL Y-1056)</name>
    <name type="common">Yeast</name>
    <name type="synonym">Ashbya gossypii</name>
    <dbReference type="NCBI Taxonomy" id="284811"/>
    <lineage>
        <taxon>Eukaryota</taxon>
        <taxon>Fungi</taxon>
        <taxon>Dikarya</taxon>
        <taxon>Ascomycota</taxon>
        <taxon>Saccharomycotina</taxon>
        <taxon>Saccharomycetes</taxon>
        <taxon>Saccharomycetales</taxon>
        <taxon>Saccharomycetaceae</taxon>
        <taxon>Eremothecium</taxon>
    </lineage>
</organism>
<dbReference type="GeneID" id="4622101"/>
<proteinExistence type="predicted"/>
<name>Q753M1_EREGS</name>
<reference evidence="2" key="2">
    <citation type="journal article" date="2013" name="G3 (Bethesda)">
        <title>Genomes of Ashbya fungi isolated from insects reveal four mating-type loci, numerous translocations, lack of transposons, and distinct gene duplications.</title>
        <authorList>
            <person name="Dietrich F.S."/>
            <person name="Voegeli S."/>
            <person name="Kuo S."/>
            <person name="Philippsen P."/>
        </authorList>
    </citation>
    <scope>GENOME REANNOTATION</scope>
    <source>
        <strain evidence="2">ATCC 10895 / CBS 109.51 / FGSC 9923 / NRRL Y-1056</strain>
    </source>
</reference>
<keyword evidence="2" id="KW-1185">Reference proteome</keyword>
<dbReference type="AlphaFoldDB" id="Q753M1"/>
<dbReference type="EMBL" id="AE016819">
    <property type="protein sequence ID" value="AAS53662.1"/>
    <property type="molecule type" value="Genomic_DNA"/>
</dbReference>
<dbReference type="KEGG" id="ago:AGOS_AFR291C"/>
<dbReference type="HOGENOM" id="CLU_1440722_0_0_1"/>
<evidence type="ECO:0000313" key="2">
    <source>
        <dbReference type="Proteomes" id="UP000000591"/>
    </source>
</evidence>
<protein>
    <submittedName>
        <fullName evidence="1">AFR291Cp</fullName>
    </submittedName>
</protein>
<sequence>MAQREVRRGAVLRQEGRRPLRVMARAAAPLATGRWLCEVVPAAVAVRAVRAAPATAAMQALVCAGRRTSPGQSSQAVRMGGRGADMPERIQSALGRFATECKVRRSRSRLGMERDGPTGPQVVVAICPVGARLVALHTAMGTIVVVAGGPGGGWQLGDRICTDGPLTFALYTGVYWSVGWRAEREASV</sequence>
<reference evidence="1 2" key="1">
    <citation type="journal article" date="2004" name="Science">
        <title>The Ashbya gossypii genome as a tool for mapping the ancient Saccharomyces cerevisiae genome.</title>
        <authorList>
            <person name="Dietrich F.S."/>
            <person name="Voegeli S."/>
            <person name="Brachat S."/>
            <person name="Lerch A."/>
            <person name="Gates K."/>
            <person name="Steiner S."/>
            <person name="Mohr C."/>
            <person name="Pohlmann R."/>
            <person name="Luedi P."/>
            <person name="Choi S."/>
            <person name="Wing R.A."/>
            <person name="Flavier A."/>
            <person name="Gaffney T.D."/>
            <person name="Philippsen P."/>
        </authorList>
    </citation>
    <scope>NUCLEOTIDE SEQUENCE [LARGE SCALE GENOMIC DNA]</scope>
    <source>
        <strain evidence="2">ATCC 10895 / CBS 109.51 / FGSC 9923 / NRRL Y-1056</strain>
    </source>
</reference>